<dbReference type="InterPro" id="IPR051127">
    <property type="entry name" value="Fungal_SecMet_Regulators"/>
</dbReference>
<dbReference type="GO" id="GO:0006351">
    <property type="term" value="P:DNA-templated transcription"/>
    <property type="evidence" value="ECO:0007669"/>
    <property type="project" value="InterPro"/>
</dbReference>
<evidence type="ECO:0000256" key="3">
    <source>
        <dbReference type="ARBA" id="ARBA00023015"/>
    </source>
</evidence>
<feature type="domain" description="Zn(2)-C6 fungal-type" evidence="7">
    <location>
        <begin position="9"/>
        <end position="40"/>
    </location>
</feature>
<evidence type="ECO:0000256" key="6">
    <source>
        <dbReference type="SAM" id="MobiDB-lite"/>
    </source>
</evidence>
<dbReference type="GO" id="GO:0000981">
    <property type="term" value="F:DNA-binding transcription factor activity, RNA polymerase II-specific"/>
    <property type="evidence" value="ECO:0007669"/>
    <property type="project" value="InterPro"/>
</dbReference>
<dbReference type="HOGENOM" id="CLU_028136_0_0_1"/>
<dbReference type="EMBL" id="LN736360">
    <property type="protein sequence ID" value="CEP59980.1"/>
    <property type="molecule type" value="Genomic_DNA"/>
</dbReference>
<keyword evidence="1" id="KW-0479">Metal-binding</keyword>
<dbReference type="STRING" id="1245769.A0A0C7MX13"/>
<dbReference type="GO" id="GO:0008270">
    <property type="term" value="F:zinc ion binding"/>
    <property type="evidence" value="ECO:0007669"/>
    <property type="project" value="InterPro"/>
</dbReference>
<evidence type="ECO:0000256" key="5">
    <source>
        <dbReference type="ARBA" id="ARBA00023242"/>
    </source>
</evidence>
<dbReference type="OrthoDB" id="3364175at2759"/>
<evidence type="ECO:0000256" key="2">
    <source>
        <dbReference type="ARBA" id="ARBA00022833"/>
    </source>
</evidence>
<dbReference type="CDD" id="cd12148">
    <property type="entry name" value="fungal_TF_MHR"/>
    <property type="match status" value="1"/>
</dbReference>
<dbReference type="GO" id="GO:0003677">
    <property type="term" value="F:DNA binding"/>
    <property type="evidence" value="ECO:0007669"/>
    <property type="project" value="InterPro"/>
</dbReference>
<dbReference type="Gene3D" id="4.10.240.10">
    <property type="entry name" value="Zn(2)-C6 fungal-type DNA-binding domain"/>
    <property type="match status" value="1"/>
</dbReference>
<dbReference type="Pfam" id="PF04082">
    <property type="entry name" value="Fungal_trans"/>
    <property type="match status" value="1"/>
</dbReference>
<evidence type="ECO:0000313" key="9">
    <source>
        <dbReference type="Proteomes" id="UP000054304"/>
    </source>
</evidence>
<dbReference type="InterPro" id="IPR036864">
    <property type="entry name" value="Zn2-C6_fun-type_DNA-bd_sf"/>
</dbReference>
<reference evidence="8 9" key="1">
    <citation type="submission" date="2014-12" db="EMBL/GenBank/DDBJ databases">
        <authorList>
            <person name="Neuveglise Cecile"/>
        </authorList>
    </citation>
    <scope>NUCLEOTIDE SEQUENCE [LARGE SCALE GENOMIC DNA]</scope>
    <source>
        <strain evidence="8 9">CBS 12615</strain>
    </source>
</reference>
<name>A0A0C7MX13_9SACH</name>
<dbReference type="InterPro" id="IPR001138">
    <property type="entry name" value="Zn2Cys6_DnaBD"/>
</dbReference>
<dbReference type="SUPFAM" id="SSF57701">
    <property type="entry name" value="Zn2/Cys6 DNA-binding domain"/>
    <property type="match status" value="1"/>
</dbReference>
<dbReference type="PANTHER" id="PTHR47424">
    <property type="entry name" value="REGULATORY PROTEIN GAL4"/>
    <property type="match status" value="1"/>
</dbReference>
<dbReference type="SMART" id="SM00066">
    <property type="entry name" value="GAL4"/>
    <property type="match status" value="1"/>
</dbReference>
<dbReference type="Proteomes" id="UP000054304">
    <property type="component" value="Unassembled WGS sequence"/>
</dbReference>
<evidence type="ECO:0000256" key="1">
    <source>
        <dbReference type="ARBA" id="ARBA00022723"/>
    </source>
</evidence>
<dbReference type="GeneID" id="34683350"/>
<keyword evidence="4" id="KW-0804">Transcription</keyword>
<dbReference type="RefSeq" id="XP_022626225.1">
    <property type="nucleotide sequence ID" value="XM_022774094.1"/>
</dbReference>
<dbReference type="PROSITE" id="PS50048">
    <property type="entry name" value="ZN2_CY6_FUNGAL_2"/>
    <property type="match status" value="1"/>
</dbReference>
<evidence type="ECO:0000313" key="8">
    <source>
        <dbReference type="EMBL" id="CEP59980.1"/>
    </source>
</evidence>
<dbReference type="InterPro" id="IPR007219">
    <property type="entry name" value="XnlR_reg_dom"/>
</dbReference>
<organism evidence="8 9">
    <name type="scientific">Lachancea lanzarotensis</name>
    <dbReference type="NCBI Taxonomy" id="1245769"/>
    <lineage>
        <taxon>Eukaryota</taxon>
        <taxon>Fungi</taxon>
        <taxon>Dikarya</taxon>
        <taxon>Ascomycota</taxon>
        <taxon>Saccharomycotina</taxon>
        <taxon>Saccharomycetes</taxon>
        <taxon>Saccharomycetales</taxon>
        <taxon>Saccharomycetaceae</taxon>
        <taxon>Lachancea</taxon>
    </lineage>
</organism>
<accession>A0A0C7MX13</accession>
<evidence type="ECO:0000259" key="7">
    <source>
        <dbReference type="PROSITE" id="PS50048"/>
    </source>
</evidence>
<dbReference type="PANTHER" id="PTHR47424:SF6">
    <property type="entry name" value="PROLINE UTILIZATION TRANS-ACTIVATOR"/>
    <property type="match status" value="1"/>
</dbReference>
<dbReference type="AlphaFoldDB" id="A0A0C7MX13"/>
<keyword evidence="5" id="KW-0539">Nucleus</keyword>
<feature type="region of interest" description="Disordered" evidence="6">
    <location>
        <begin position="77"/>
        <end position="112"/>
    </location>
</feature>
<dbReference type="CDD" id="cd00067">
    <property type="entry name" value="GAL4"/>
    <property type="match status" value="1"/>
</dbReference>
<protein>
    <submittedName>
        <fullName evidence="8">LALA0S01e00298g1_1</fullName>
    </submittedName>
</protein>
<keyword evidence="2" id="KW-0862">Zinc</keyword>
<sequence length="669" mass="76453">MANKKMVKACTRCQQRKKKCSGDLPCEYCNKIDQPQNCEYKTKVKSKTTKVTERYVTSLKNRIWELEAELTKSRVETTPDYDEGLSTSEMNPLLEPPHGMEFRPKSSGPKTSSQYLGMSACAQFLRKLKQTLADSRNGGLPVGAVTKGLVPNNIEFSLDRKYVENLAAECLPDIEDAKVLIDNAYRMIGADYMYIEARYFENTVKHVIYDEQVPHQPLELLAFTIELLRFFSYLALGSLFDRKNQDSKSLSLKFHRTAISLYGHLANMYDQAANASLVQSLLCIAYFSLSQNKTIFAFTTVGTAIRTMFALGYHKTTRSDRESRTFWLCFIYDRLLAVRFGFPLMIDEREINVPMFNEAEEAQTTRSLDMYHFAAQARLAMITTKVITMIYSKNSFSFLRNCYTVLKRLKSWFDILPDELKFDYNNIKTGLIRSTVNLHINYNYSIIITTRPVLLYLFNAILTRRDDKEKIFEQRQFDLMRILLESCIQAAEIQSGILTRLYHDGKMANSSFLDCHYIYSATIILVLAGYCQRLMKTNVIYLGDIESLFDAINNNLKILQIISEYNAAASNFNEQLTELIDMISSEEVMGVSSPDSTQKQSSVPFPRASLSPIAMPEDGSFDGREFDMKDVGFLDLSDVLNNMTSQSLAGTSVDEFFDTDFSRSYTDAQ</sequence>
<keyword evidence="3" id="KW-0805">Transcription regulation</keyword>
<evidence type="ECO:0000256" key="4">
    <source>
        <dbReference type="ARBA" id="ARBA00023163"/>
    </source>
</evidence>
<proteinExistence type="predicted"/>
<gene>
    <name evidence="8" type="ORF">LALA0_S01e00298g</name>
</gene>
<dbReference type="SMART" id="SM00906">
    <property type="entry name" value="Fungal_trans"/>
    <property type="match status" value="1"/>
</dbReference>
<keyword evidence="9" id="KW-1185">Reference proteome</keyword>